<organism evidence="1 2">
    <name type="scientific">Wickerhamomyces mucosus</name>
    <dbReference type="NCBI Taxonomy" id="1378264"/>
    <lineage>
        <taxon>Eukaryota</taxon>
        <taxon>Fungi</taxon>
        <taxon>Dikarya</taxon>
        <taxon>Ascomycota</taxon>
        <taxon>Saccharomycotina</taxon>
        <taxon>Saccharomycetes</taxon>
        <taxon>Phaffomycetales</taxon>
        <taxon>Wickerhamomycetaceae</taxon>
        <taxon>Wickerhamomyces</taxon>
    </lineage>
</organism>
<name>A0A9P8TEH5_9ASCO</name>
<gene>
    <name evidence="1" type="ORF">WICMUC_002490</name>
</gene>
<sequence length="225" mass="26579">MIFSQPEGVLLNHQAPVYRLLSNSLPIDHTINSRFNFNDGKDITDKDRFVIDGLSKKLISLPNDSFWKVINSLYFKYLLKKCNNKFQLSKIITIYENSNKNFIQKKQQHESSLLLNPFNEFNTEYYKTNHNSNLCLNLNTQFKIIIVKSILDKSIKLKSSKFINWSCLNLLELGFNSKEIKLDLYKKLDSRLINYGLKLDEDFKEFDKIWGKKTKGKFLEKRDFL</sequence>
<comment type="caution">
    <text evidence="1">The sequence shown here is derived from an EMBL/GenBank/DDBJ whole genome shotgun (WGS) entry which is preliminary data.</text>
</comment>
<keyword evidence="2" id="KW-1185">Reference proteome</keyword>
<protein>
    <submittedName>
        <fullName evidence="1">Uncharacterized protein</fullName>
    </submittedName>
</protein>
<proteinExistence type="predicted"/>
<reference evidence="1" key="1">
    <citation type="journal article" date="2021" name="Open Biol.">
        <title>Shared evolutionary footprints suggest mitochondrial oxidative damage underlies multiple complex I losses in fungi.</title>
        <authorList>
            <person name="Schikora-Tamarit M.A."/>
            <person name="Marcet-Houben M."/>
            <person name="Nosek J."/>
            <person name="Gabaldon T."/>
        </authorList>
    </citation>
    <scope>NUCLEOTIDE SEQUENCE</scope>
    <source>
        <strain evidence="1">CBS6341</strain>
    </source>
</reference>
<dbReference type="AlphaFoldDB" id="A0A9P8TEH5"/>
<reference evidence="1" key="2">
    <citation type="submission" date="2021-01" db="EMBL/GenBank/DDBJ databases">
        <authorList>
            <person name="Schikora-Tamarit M.A."/>
        </authorList>
    </citation>
    <scope>NUCLEOTIDE SEQUENCE</scope>
    <source>
        <strain evidence="1">CBS6341</strain>
    </source>
</reference>
<dbReference type="EMBL" id="JAEUBF010000698">
    <property type="protein sequence ID" value="KAH3675844.1"/>
    <property type="molecule type" value="Genomic_DNA"/>
</dbReference>
<dbReference type="Proteomes" id="UP000769528">
    <property type="component" value="Unassembled WGS sequence"/>
</dbReference>
<accession>A0A9P8TEH5</accession>
<evidence type="ECO:0000313" key="2">
    <source>
        <dbReference type="Proteomes" id="UP000769528"/>
    </source>
</evidence>
<evidence type="ECO:0000313" key="1">
    <source>
        <dbReference type="EMBL" id="KAH3675844.1"/>
    </source>
</evidence>